<dbReference type="PANTHER" id="PTHR10782">
    <property type="entry name" value="ZINC FINGER MIZ DOMAIN-CONTAINING PROTEIN"/>
    <property type="match status" value="1"/>
</dbReference>
<dbReference type="Ensembl" id="ENSDCDT00010041651.1">
    <property type="protein sequence ID" value="ENSDCDP00010033634.1"/>
    <property type="gene ID" value="ENSDCDG00010021169.1"/>
</dbReference>
<dbReference type="FunFam" id="3.30.40.10:FF:000012">
    <property type="entry name" value="Zinc finger MIZ domain-containing protein 2"/>
    <property type="match status" value="1"/>
</dbReference>
<feature type="compositionally biased region" description="Polar residues" evidence="9">
    <location>
        <begin position="248"/>
        <end position="257"/>
    </location>
</feature>
<sequence>MQPPMNSMKPSLSHGDGSFPYDSVPWQQNTNQAPGSLSVVTTVWGVTNTSQSQVLGNPVPNNNNPMNPGGNSLGSGMAASNPGMNSPQFPGQQQQFPSKGGSNQAYMQQGMYGRGGHPGGGGFGGSYPGGPNTPGGMGMAPPSQPAAAAAAAAVAAAAATATATATATVALQETQNKDMNQYGQMCSSFQMGPTQGYNNQFISQPGPRGPPSMAGAMNPSGMAAGMNNANMSGPPMGLNQPRAPGMTPFSNHGQRMPQQGYPGPRPQSMPMPMKRPYPGEPNYGGQQFGPNGQFPNQQGQYPNPNASRALPSPNYPGQRMPGQQASGQYPPSGVAMGQYYKQEPFNGQNNNFSGGGYSYSQGNGPPRPVGNYPHSPVPGNPTPPMTPGSSIPPYLSPNQDVKPPFPPDMKPNVTVLPPHPTNPNEELRLTFPVRDGVVLEPFRLEHNLAVSNHVFHLRPSVHQTLMWRSDLELQFKCYHHEDRQMNTNWPASVQVSVNATPLTIERGDNKTSHKPLHLKHVCQPGRNTIQITVTACCCSHLFVLQLVHRPSVRSVLQGLLKKRLLPAEHCITKIKRNFSSVAASSGNATLNGEDGVEQTAIKVSLKCPITFRRIQLPARGHDCKHVQCFDLESYLQLNCERGTWRCPVCNKTALLEGLEVDQYMWGILNAIQNSEFEEVTIDPTCSWRPVPIKSDLHIKEDPDGPLAKRFKTMSPSQMIMPNVMEMIAQLGPGPSPYSSLPPQHAANSGDYGGQGNSYQGHGNFDFPHGNPSGGAPMNDFLHGPQLSHPPDGHNNIMASDKPLTHGMPDSMPHPSSTESSHASMQQSLHAPPHPSSQSAQPLHHGGPPSSHQSHGSELAFHPSEGQAGGQGAPDMPEPSLDLLPELANPDELLSYLDPPDLPSNSNDDLLSLFENN</sequence>
<dbReference type="GO" id="GO:0061665">
    <property type="term" value="F:SUMO ligase activity"/>
    <property type="evidence" value="ECO:0007669"/>
    <property type="project" value="TreeGrafter"/>
</dbReference>
<reference evidence="11" key="2">
    <citation type="submission" date="2025-08" db="UniProtKB">
        <authorList>
            <consortium name="Ensembl"/>
        </authorList>
    </citation>
    <scope>IDENTIFICATION</scope>
</reference>
<keyword evidence="3" id="KW-0479">Metal-binding</keyword>
<dbReference type="Proteomes" id="UP000694580">
    <property type="component" value="Chromosome 8"/>
</dbReference>
<evidence type="ECO:0000256" key="9">
    <source>
        <dbReference type="SAM" id="MobiDB-lite"/>
    </source>
</evidence>
<feature type="compositionally biased region" description="Gly residues" evidence="9">
    <location>
        <begin position="112"/>
        <end position="138"/>
    </location>
</feature>
<dbReference type="PROSITE" id="PS51044">
    <property type="entry name" value="ZF_SP_RING"/>
    <property type="match status" value="1"/>
</dbReference>
<dbReference type="GO" id="GO:0016925">
    <property type="term" value="P:protein sumoylation"/>
    <property type="evidence" value="ECO:0007669"/>
    <property type="project" value="TreeGrafter"/>
</dbReference>
<feature type="region of interest" description="Disordered" evidence="9">
    <location>
        <begin position="342"/>
        <end position="407"/>
    </location>
</feature>
<name>A0AAY4CLU3_9TELE</name>
<feature type="compositionally biased region" description="Low complexity" evidence="9">
    <location>
        <begin position="825"/>
        <end position="856"/>
    </location>
</feature>
<keyword evidence="7" id="KW-0539">Nucleus</keyword>
<feature type="compositionally biased region" description="Low complexity" evidence="9">
    <location>
        <begin position="54"/>
        <end position="77"/>
    </location>
</feature>
<feature type="region of interest" description="Disordered" evidence="9">
    <location>
        <begin position="730"/>
        <end position="916"/>
    </location>
</feature>
<feature type="compositionally biased region" description="Pro residues" evidence="9">
    <location>
        <begin position="263"/>
        <end position="279"/>
    </location>
</feature>
<dbReference type="InterPro" id="IPR013083">
    <property type="entry name" value="Znf_RING/FYVE/PHD"/>
</dbReference>
<dbReference type="Gene3D" id="3.30.40.10">
    <property type="entry name" value="Zinc/RING finger domain, C3HC4 (zinc finger)"/>
    <property type="match status" value="1"/>
</dbReference>
<dbReference type="GO" id="GO:0005634">
    <property type="term" value="C:nucleus"/>
    <property type="evidence" value="ECO:0007669"/>
    <property type="project" value="UniProtKB-SubCell"/>
</dbReference>
<reference evidence="11 12" key="1">
    <citation type="submission" date="2020-06" db="EMBL/GenBank/DDBJ databases">
        <authorList>
            <consortium name="Wellcome Sanger Institute Data Sharing"/>
        </authorList>
    </citation>
    <scope>NUCLEOTIDE SEQUENCE [LARGE SCALE GENOMIC DNA]</scope>
</reference>
<feature type="region of interest" description="Disordered" evidence="9">
    <location>
        <begin position="1"/>
        <end position="33"/>
    </location>
</feature>
<feature type="region of interest" description="Disordered" evidence="9">
    <location>
        <begin position="237"/>
        <end position="330"/>
    </location>
</feature>
<feature type="compositionally biased region" description="Low complexity" evidence="9">
    <location>
        <begin position="86"/>
        <end position="102"/>
    </location>
</feature>
<dbReference type="InterPro" id="IPR057847">
    <property type="entry name" value="ZMIZ1/ZMIZ2_GBD-like"/>
</dbReference>
<dbReference type="Pfam" id="PF02891">
    <property type="entry name" value="zf-MIZ"/>
    <property type="match status" value="1"/>
</dbReference>
<evidence type="ECO:0000256" key="2">
    <source>
        <dbReference type="ARBA" id="ARBA00022499"/>
    </source>
</evidence>
<evidence type="ECO:0000256" key="1">
    <source>
        <dbReference type="ARBA" id="ARBA00004123"/>
    </source>
</evidence>
<dbReference type="InterPro" id="IPR004181">
    <property type="entry name" value="Znf_MIZ"/>
</dbReference>
<feature type="compositionally biased region" description="Low complexity" evidence="9">
    <location>
        <begin position="281"/>
        <end position="305"/>
    </location>
</feature>
<keyword evidence="4 8" id="KW-0863">Zinc-finger</keyword>
<gene>
    <name evidence="11" type="primary">zmiz1a</name>
</gene>
<reference evidence="11" key="3">
    <citation type="submission" date="2025-09" db="UniProtKB">
        <authorList>
            <consortium name="Ensembl"/>
        </authorList>
    </citation>
    <scope>IDENTIFICATION</scope>
</reference>
<evidence type="ECO:0000256" key="7">
    <source>
        <dbReference type="ARBA" id="ARBA00023242"/>
    </source>
</evidence>
<dbReference type="GO" id="GO:0045944">
    <property type="term" value="P:positive regulation of transcription by RNA polymerase II"/>
    <property type="evidence" value="ECO:0007669"/>
    <property type="project" value="UniProtKB-ARBA"/>
</dbReference>
<evidence type="ECO:0000256" key="4">
    <source>
        <dbReference type="ARBA" id="ARBA00022771"/>
    </source>
</evidence>
<dbReference type="PANTHER" id="PTHR10782:SF7">
    <property type="entry name" value="ZINC FINGER MIZ DOMAIN-CONTAINING PROTEIN 1"/>
    <property type="match status" value="1"/>
</dbReference>
<dbReference type="GeneTree" id="ENSGT01030000234539"/>
<feature type="domain" description="SP-RING-type" evidence="10">
    <location>
        <begin position="592"/>
        <end position="673"/>
    </location>
</feature>
<feature type="compositionally biased region" description="Low complexity" evidence="9">
    <location>
        <begin position="889"/>
        <end position="916"/>
    </location>
</feature>
<evidence type="ECO:0000256" key="6">
    <source>
        <dbReference type="ARBA" id="ARBA00022843"/>
    </source>
</evidence>
<dbReference type="GO" id="GO:0000785">
    <property type="term" value="C:chromatin"/>
    <property type="evidence" value="ECO:0007669"/>
    <property type="project" value="TreeGrafter"/>
</dbReference>
<feature type="compositionally biased region" description="Low complexity" evidence="9">
    <location>
        <begin position="345"/>
        <end position="364"/>
    </location>
</feature>
<organism evidence="11 12">
    <name type="scientific">Denticeps clupeoides</name>
    <name type="common">denticle herring</name>
    <dbReference type="NCBI Taxonomy" id="299321"/>
    <lineage>
        <taxon>Eukaryota</taxon>
        <taxon>Metazoa</taxon>
        <taxon>Chordata</taxon>
        <taxon>Craniata</taxon>
        <taxon>Vertebrata</taxon>
        <taxon>Euteleostomi</taxon>
        <taxon>Actinopterygii</taxon>
        <taxon>Neopterygii</taxon>
        <taxon>Teleostei</taxon>
        <taxon>Clupei</taxon>
        <taxon>Clupeiformes</taxon>
        <taxon>Denticipitoidei</taxon>
        <taxon>Denticipitidae</taxon>
        <taxon>Denticeps</taxon>
    </lineage>
</organism>
<comment type="subcellular location">
    <subcellularLocation>
        <location evidence="1">Nucleus</location>
    </subcellularLocation>
</comment>
<evidence type="ECO:0000256" key="8">
    <source>
        <dbReference type="PROSITE-ProRule" id="PRU00452"/>
    </source>
</evidence>
<keyword evidence="5" id="KW-0862">Zinc</keyword>
<keyword evidence="6" id="KW-0832">Ubl conjugation</keyword>
<evidence type="ECO:0000256" key="5">
    <source>
        <dbReference type="ARBA" id="ARBA00022833"/>
    </source>
</evidence>
<feature type="region of interest" description="Disordered" evidence="9">
    <location>
        <begin position="51"/>
        <end position="143"/>
    </location>
</feature>
<protein>
    <recommendedName>
        <fullName evidence="10">SP-RING-type domain-containing protein</fullName>
    </recommendedName>
</protein>
<accession>A0AAY4CLU3</accession>
<proteinExistence type="predicted"/>
<dbReference type="GO" id="GO:0003712">
    <property type="term" value="F:transcription coregulator activity"/>
    <property type="evidence" value="ECO:0007669"/>
    <property type="project" value="TreeGrafter"/>
</dbReference>
<feature type="compositionally biased region" description="Low complexity" evidence="9">
    <location>
        <begin position="730"/>
        <end position="742"/>
    </location>
</feature>
<evidence type="ECO:0000256" key="3">
    <source>
        <dbReference type="ARBA" id="ARBA00022723"/>
    </source>
</evidence>
<feature type="compositionally biased region" description="Polar residues" evidence="9">
    <location>
        <begin position="813"/>
        <end position="824"/>
    </location>
</feature>
<dbReference type="GO" id="GO:0008270">
    <property type="term" value="F:zinc ion binding"/>
    <property type="evidence" value="ECO:0007669"/>
    <property type="project" value="UniProtKB-KW"/>
</dbReference>
<dbReference type="Pfam" id="PF25527">
    <property type="entry name" value="GBD-like_ZMIZ1_ZMIZ2"/>
    <property type="match status" value="1"/>
</dbReference>
<keyword evidence="2" id="KW-1017">Isopeptide bond</keyword>
<evidence type="ECO:0000313" key="11">
    <source>
        <dbReference type="Ensembl" id="ENSDCDP00010033634.1"/>
    </source>
</evidence>
<evidence type="ECO:0000259" key="10">
    <source>
        <dbReference type="PROSITE" id="PS51044"/>
    </source>
</evidence>
<feature type="compositionally biased region" description="Pro residues" evidence="9">
    <location>
        <begin position="375"/>
        <end position="386"/>
    </location>
</feature>
<feature type="compositionally biased region" description="Polar residues" evidence="9">
    <location>
        <begin position="1"/>
        <end position="10"/>
    </location>
</feature>
<evidence type="ECO:0000313" key="12">
    <source>
        <dbReference type="Proteomes" id="UP000694580"/>
    </source>
</evidence>
<dbReference type="AlphaFoldDB" id="A0AAY4CLU3"/>
<keyword evidence="12" id="KW-1185">Reference proteome</keyword>